<feature type="transmembrane region" description="Helical" evidence="1">
    <location>
        <begin position="126"/>
        <end position="147"/>
    </location>
</feature>
<gene>
    <name evidence="2" type="ORF">N7E81_06880</name>
</gene>
<dbReference type="Proteomes" id="UP001062165">
    <property type="component" value="Chromosome"/>
</dbReference>
<name>A0ABY6D3T8_9BACT</name>
<organism evidence="2 3">
    <name type="scientific">Reichenbachiella carrageenanivorans</name>
    <dbReference type="NCBI Taxonomy" id="2979869"/>
    <lineage>
        <taxon>Bacteria</taxon>
        <taxon>Pseudomonadati</taxon>
        <taxon>Bacteroidota</taxon>
        <taxon>Cytophagia</taxon>
        <taxon>Cytophagales</taxon>
        <taxon>Reichenbachiellaceae</taxon>
        <taxon>Reichenbachiella</taxon>
    </lineage>
</organism>
<evidence type="ECO:0008006" key="4">
    <source>
        <dbReference type="Google" id="ProtNLM"/>
    </source>
</evidence>
<evidence type="ECO:0000313" key="3">
    <source>
        <dbReference type="Proteomes" id="UP001062165"/>
    </source>
</evidence>
<protein>
    <recommendedName>
        <fullName evidence="4">CAAX protease self-immunity</fullName>
    </recommendedName>
</protein>
<feature type="transmembrane region" description="Helical" evidence="1">
    <location>
        <begin position="88"/>
        <end position="106"/>
    </location>
</feature>
<reference evidence="2" key="1">
    <citation type="submission" date="2022-10" db="EMBL/GenBank/DDBJ databases">
        <title>Comparative genomics and taxonomic characterization of three novel marine species of genus Reichenbachiella exhibiting antioxidant and polysaccharide degradation activities.</title>
        <authorList>
            <person name="Muhammad N."/>
            <person name="Lee Y.-J."/>
            <person name="Ko J."/>
            <person name="Kim S.-G."/>
        </authorList>
    </citation>
    <scope>NUCLEOTIDE SEQUENCE</scope>
    <source>
        <strain evidence="2">Wsw4-B4</strain>
    </source>
</reference>
<sequence>MRQIWSYLIKYLQTHFHWGLYLSAALFMTACTYLNYTFDFEDSIVDSYHRTLWHWWYMTLFMGFPFLFICCLLYVFDINRTWVKSQEFWLLFFFGFVILGFSRTLYFHYTLIDHLEVIDYRFIRKVLWRGKSFFTIFTPTMLFYYFYERPRDENRNWYGLTFRHTDFRPYAILLLVVIVGIGLASFLSDLTNYYPRYLLSGGDKFAEKHDLAGWIPMFIFEGVYGANFLNVELFFRGFLVIGFVRVLGGHAVLAMVGSYAFLHYGKPMTEAIGSIFGGYLIGILAFYSHRIWGGVILHIALAWSMEFFAWLQRMYGDS</sequence>
<keyword evidence="1" id="KW-1133">Transmembrane helix</keyword>
<dbReference type="PROSITE" id="PS51257">
    <property type="entry name" value="PROKAR_LIPOPROTEIN"/>
    <property type="match status" value="1"/>
</dbReference>
<feature type="transmembrane region" description="Helical" evidence="1">
    <location>
        <begin position="167"/>
        <end position="191"/>
    </location>
</feature>
<feature type="transmembrane region" description="Helical" evidence="1">
    <location>
        <begin position="211"/>
        <end position="231"/>
    </location>
</feature>
<keyword evidence="3" id="KW-1185">Reference proteome</keyword>
<dbReference type="EMBL" id="CP106735">
    <property type="protein sequence ID" value="UXX80822.1"/>
    <property type="molecule type" value="Genomic_DNA"/>
</dbReference>
<keyword evidence="1" id="KW-0472">Membrane</keyword>
<feature type="transmembrane region" description="Helical" evidence="1">
    <location>
        <begin position="294"/>
        <end position="311"/>
    </location>
</feature>
<feature type="transmembrane region" description="Helical" evidence="1">
    <location>
        <begin position="238"/>
        <end position="262"/>
    </location>
</feature>
<feature type="transmembrane region" description="Helical" evidence="1">
    <location>
        <begin position="20"/>
        <end position="36"/>
    </location>
</feature>
<proteinExistence type="predicted"/>
<evidence type="ECO:0000313" key="2">
    <source>
        <dbReference type="EMBL" id="UXX80822.1"/>
    </source>
</evidence>
<feature type="transmembrane region" description="Helical" evidence="1">
    <location>
        <begin position="56"/>
        <end position="76"/>
    </location>
</feature>
<evidence type="ECO:0000256" key="1">
    <source>
        <dbReference type="SAM" id="Phobius"/>
    </source>
</evidence>
<dbReference type="RefSeq" id="WP_263052551.1">
    <property type="nucleotide sequence ID" value="NZ_CP106735.1"/>
</dbReference>
<accession>A0ABY6D3T8</accession>
<keyword evidence="1" id="KW-0812">Transmembrane</keyword>
<feature type="transmembrane region" description="Helical" evidence="1">
    <location>
        <begin position="268"/>
        <end position="287"/>
    </location>
</feature>